<protein>
    <submittedName>
        <fullName evidence="2">BON domain-containing protein</fullName>
    </submittedName>
</protein>
<dbReference type="EMBL" id="FNYE01000045">
    <property type="protein sequence ID" value="SEK09644.1"/>
    <property type="molecule type" value="Genomic_DNA"/>
</dbReference>
<feature type="domain" description="BON" evidence="1">
    <location>
        <begin position="56"/>
        <end position="124"/>
    </location>
</feature>
<dbReference type="OrthoDB" id="9032941at2"/>
<dbReference type="PANTHER" id="PTHR34606:SF15">
    <property type="entry name" value="BON DOMAIN-CONTAINING PROTEIN"/>
    <property type="match status" value="1"/>
</dbReference>
<dbReference type="Pfam" id="PF04972">
    <property type="entry name" value="BON"/>
    <property type="match status" value="1"/>
</dbReference>
<evidence type="ECO:0000313" key="3">
    <source>
        <dbReference type="Proteomes" id="UP000198866"/>
    </source>
</evidence>
<dbReference type="RefSeq" id="WP_090873284.1">
    <property type="nucleotide sequence ID" value="NZ_FNYE01000045.1"/>
</dbReference>
<dbReference type="SMART" id="SM00749">
    <property type="entry name" value="BON"/>
    <property type="match status" value="1"/>
</dbReference>
<reference evidence="3" key="1">
    <citation type="submission" date="2016-10" db="EMBL/GenBank/DDBJ databases">
        <authorList>
            <person name="Varghese N."/>
            <person name="Submissions S."/>
        </authorList>
    </citation>
    <scope>NUCLEOTIDE SEQUENCE [LARGE SCALE GENOMIC DNA]</scope>
    <source>
        <strain evidence="3">LMG 26031</strain>
    </source>
</reference>
<dbReference type="InterPro" id="IPR007055">
    <property type="entry name" value="BON_dom"/>
</dbReference>
<dbReference type="InterPro" id="IPR014004">
    <property type="entry name" value="Transpt-assoc_nodulatn_dom_bac"/>
</dbReference>
<gene>
    <name evidence="2" type="ORF">SAMN05192539_104528</name>
</gene>
<name>A0A1H7E7M8_9BURK</name>
<dbReference type="InterPro" id="IPR051686">
    <property type="entry name" value="Lipoprotein_DolP"/>
</dbReference>
<dbReference type="Proteomes" id="UP000198866">
    <property type="component" value="Unassembled WGS sequence"/>
</dbReference>
<keyword evidence="3" id="KW-1185">Reference proteome</keyword>
<dbReference type="PANTHER" id="PTHR34606">
    <property type="entry name" value="BON DOMAIN-CONTAINING PROTEIN"/>
    <property type="match status" value="1"/>
</dbReference>
<evidence type="ECO:0000259" key="1">
    <source>
        <dbReference type="PROSITE" id="PS50914"/>
    </source>
</evidence>
<organism evidence="2 3">
    <name type="scientific">Paraburkholderia diazotrophica</name>
    <dbReference type="NCBI Taxonomy" id="667676"/>
    <lineage>
        <taxon>Bacteria</taxon>
        <taxon>Pseudomonadati</taxon>
        <taxon>Pseudomonadota</taxon>
        <taxon>Betaproteobacteria</taxon>
        <taxon>Burkholderiales</taxon>
        <taxon>Burkholderiaceae</taxon>
        <taxon>Paraburkholderia</taxon>
    </lineage>
</organism>
<dbReference type="Gene3D" id="3.30.1340.30">
    <property type="match status" value="1"/>
</dbReference>
<dbReference type="STRING" id="667676.SAMN05192539_104528"/>
<dbReference type="AlphaFoldDB" id="A0A1H7E7M8"/>
<accession>A0A1H7E7M8</accession>
<proteinExistence type="predicted"/>
<evidence type="ECO:0000313" key="2">
    <source>
        <dbReference type="EMBL" id="SEK09644.1"/>
    </source>
</evidence>
<sequence>MKSIQVLEMAVAVLLVAMSIGAWSQPGQSASAPAAAPGASAMAASGAAAPATGRKADRALRRKIYAAMGTHKEIDAGNISVIAKGGAVTLNGTVEDASQIDKVAEIARGVPGVTSVTNKLTVKKPFGGM</sequence>
<dbReference type="PROSITE" id="PS50914">
    <property type="entry name" value="BON"/>
    <property type="match status" value="1"/>
</dbReference>